<accession>A0A0G4IHX7</accession>
<evidence type="ECO:0000256" key="1">
    <source>
        <dbReference type="SAM" id="MobiDB-lite"/>
    </source>
</evidence>
<dbReference type="Proteomes" id="UP000039324">
    <property type="component" value="Unassembled WGS sequence"/>
</dbReference>
<feature type="region of interest" description="Disordered" evidence="1">
    <location>
        <begin position="41"/>
        <end position="129"/>
    </location>
</feature>
<reference evidence="2 3" key="1">
    <citation type="submission" date="2015-02" db="EMBL/GenBank/DDBJ databases">
        <authorList>
            <person name="Chooi Y.-H."/>
        </authorList>
    </citation>
    <scope>NUCLEOTIDE SEQUENCE [LARGE SCALE GENOMIC DNA]</scope>
    <source>
        <strain evidence="2">E3</strain>
    </source>
</reference>
<evidence type="ECO:0000313" key="3">
    <source>
        <dbReference type="Proteomes" id="UP000039324"/>
    </source>
</evidence>
<dbReference type="EMBL" id="CDSF01000002">
    <property type="protein sequence ID" value="CEO94831.1"/>
    <property type="molecule type" value="Genomic_DNA"/>
</dbReference>
<organism evidence="2 3">
    <name type="scientific">Plasmodiophora brassicae</name>
    <name type="common">Clubroot disease agent</name>
    <dbReference type="NCBI Taxonomy" id="37360"/>
    <lineage>
        <taxon>Eukaryota</taxon>
        <taxon>Sar</taxon>
        <taxon>Rhizaria</taxon>
        <taxon>Endomyxa</taxon>
        <taxon>Phytomyxea</taxon>
        <taxon>Plasmodiophorida</taxon>
        <taxon>Plasmodiophoridae</taxon>
        <taxon>Plasmodiophora</taxon>
    </lineage>
</organism>
<feature type="compositionally biased region" description="Polar residues" evidence="1">
    <location>
        <begin position="80"/>
        <end position="89"/>
    </location>
</feature>
<proteinExistence type="predicted"/>
<gene>
    <name evidence="2" type="ORF">PBRA_003644</name>
</gene>
<feature type="compositionally biased region" description="Basic residues" evidence="1">
    <location>
        <begin position="55"/>
        <end position="66"/>
    </location>
</feature>
<protein>
    <submittedName>
        <fullName evidence="2">Uncharacterized protein</fullName>
    </submittedName>
</protein>
<name>A0A0G4IHX7_PLABS</name>
<sequence>MEWSFFSADFDPDLYGLADGGRPRSDRCNWFHGLLPPVYTSSDEDDVGEYDEHGRSRRRSPLRHRCTTMLVSGATRHSRSASSGSNPEYETSVGMPSGSADGRPGAEPPMRVFACAPVSRPAGTEKKAD</sequence>
<evidence type="ECO:0000313" key="2">
    <source>
        <dbReference type="EMBL" id="CEO94831.1"/>
    </source>
</evidence>
<keyword evidence="3" id="KW-1185">Reference proteome</keyword>
<dbReference type="AlphaFoldDB" id="A0A0G4IHX7"/>